<evidence type="ECO:0000313" key="2">
    <source>
        <dbReference type="Proteomes" id="UP000194639"/>
    </source>
</evidence>
<comment type="caution">
    <text evidence="1">The sequence shown here is derived from an EMBL/GenBank/DDBJ whole genome shotgun (WGS) entry which is preliminary data.</text>
</comment>
<sequence length="108" mass="12073">MAPEFFALGPNVVLRPNTLSVRSCRMPYAVCRMPYAVRGLAPYDSCPAGILWRHEMFCVQNRGVPALGVTILTLLLKRCRAETLYCHGYDMELPILHDETSCKSVAKA</sequence>
<organism evidence="1 2">
    <name type="scientific">Acetobacter orientalis</name>
    <dbReference type="NCBI Taxonomy" id="146474"/>
    <lineage>
        <taxon>Bacteria</taxon>
        <taxon>Pseudomonadati</taxon>
        <taxon>Pseudomonadota</taxon>
        <taxon>Alphaproteobacteria</taxon>
        <taxon>Acetobacterales</taxon>
        <taxon>Acetobacteraceae</taxon>
        <taxon>Acetobacter</taxon>
    </lineage>
</organism>
<dbReference type="Proteomes" id="UP000194639">
    <property type="component" value="Unassembled WGS sequence"/>
</dbReference>
<accession>A0A251ZYV1</accession>
<proteinExistence type="predicted"/>
<reference evidence="1 2" key="1">
    <citation type="submission" date="2014-06" db="EMBL/GenBank/DDBJ databases">
        <authorList>
            <person name="Ju J."/>
            <person name="Zhang J."/>
        </authorList>
    </citation>
    <scope>NUCLEOTIDE SEQUENCE [LARGE SCALE GENOMIC DNA]</scope>
    <source>
        <strain evidence="1">DmW_045</strain>
    </source>
</reference>
<dbReference type="AlphaFoldDB" id="A0A251ZYV1"/>
<gene>
    <name evidence="1" type="ORF">HK12_11230</name>
</gene>
<dbReference type="EMBL" id="JOMO01000047">
    <property type="protein sequence ID" value="OUI79846.1"/>
    <property type="molecule type" value="Genomic_DNA"/>
</dbReference>
<evidence type="ECO:0000313" key="1">
    <source>
        <dbReference type="EMBL" id="OUI79846.1"/>
    </source>
</evidence>
<protein>
    <submittedName>
        <fullName evidence="1">Uncharacterized protein</fullName>
    </submittedName>
</protein>
<name>A0A251ZYV1_9PROT</name>